<name>A0A382ZQF4_9ZZZZ</name>
<dbReference type="AlphaFoldDB" id="A0A382ZQF4"/>
<proteinExistence type="predicted"/>
<reference evidence="1" key="1">
    <citation type="submission" date="2018-05" db="EMBL/GenBank/DDBJ databases">
        <authorList>
            <person name="Lanie J.A."/>
            <person name="Ng W.-L."/>
            <person name="Kazmierczak K.M."/>
            <person name="Andrzejewski T.M."/>
            <person name="Davidsen T.M."/>
            <person name="Wayne K.J."/>
            <person name="Tettelin H."/>
            <person name="Glass J.I."/>
            <person name="Rusch D."/>
            <person name="Podicherti R."/>
            <person name="Tsui H.-C.T."/>
            <person name="Winkler M.E."/>
        </authorList>
    </citation>
    <scope>NUCLEOTIDE SEQUENCE</scope>
</reference>
<accession>A0A382ZQF4</accession>
<feature type="non-terminal residue" evidence="1">
    <location>
        <position position="47"/>
    </location>
</feature>
<dbReference type="EMBL" id="UINC01185631">
    <property type="protein sequence ID" value="SVD97439.1"/>
    <property type="molecule type" value="Genomic_DNA"/>
</dbReference>
<sequence>MGITSGHFTDEDGKPVGHIIMTACTYRGIPVNVICQEIKDRDGSLST</sequence>
<organism evidence="1">
    <name type="scientific">marine metagenome</name>
    <dbReference type="NCBI Taxonomy" id="408172"/>
    <lineage>
        <taxon>unclassified sequences</taxon>
        <taxon>metagenomes</taxon>
        <taxon>ecological metagenomes</taxon>
    </lineage>
</organism>
<evidence type="ECO:0000313" key="1">
    <source>
        <dbReference type="EMBL" id="SVD97439.1"/>
    </source>
</evidence>
<gene>
    <name evidence="1" type="ORF">METZ01_LOCUS450293</name>
</gene>
<protein>
    <submittedName>
        <fullName evidence="1">Uncharacterized protein</fullName>
    </submittedName>
</protein>